<dbReference type="RefSeq" id="WP_152570211.1">
    <property type="nucleotide sequence ID" value="NZ_JRAI01000005.1"/>
</dbReference>
<sequence>MSDRIFEPIYSDGSIYSVFLDTKALLTVVMHYLTGGGIEYQFFAEIKMEDGSVVFESVQDLPNFRKHYMLGHRLAILAVKVFEPIADFTTK</sequence>
<comment type="caution">
    <text evidence="1">The sequence shown here is derived from an EMBL/GenBank/DDBJ whole genome shotgun (WGS) entry which is preliminary data.</text>
</comment>
<name>A0A0A2FI63_9PORP</name>
<evidence type="ECO:0000313" key="2">
    <source>
        <dbReference type="Proteomes" id="UP000030130"/>
    </source>
</evidence>
<organism evidence="1 2">
    <name type="scientific">Porphyromonas gulae</name>
    <dbReference type="NCBI Taxonomy" id="111105"/>
    <lineage>
        <taxon>Bacteria</taxon>
        <taxon>Pseudomonadati</taxon>
        <taxon>Bacteroidota</taxon>
        <taxon>Bacteroidia</taxon>
        <taxon>Bacteroidales</taxon>
        <taxon>Porphyromonadaceae</taxon>
        <taxon>Porphyromonas</taxon>
    </lineage>
</organism>
<accession>A0A0A2FI63</accession>
<evidence type="ECO:0000313" key="1">
    <source>
        <dbReference type="EMBL" id="KGN88009.1"/>
    </source>
</evidence>
<dbReference type="AlphaFoldDB" id="A0A0A2FI63"/>
<proteinExistence type="predicted"/>
<dbReference type="Proteomes" id="UP000030130">
    <property type="component" value="Unassembled WGS sequence"/>
</dbReference>
<reference evidence="1 2" key="1">
    <citation type="submission" date="2014-08" db="EMBL/GenBank/DDBJ databases">
        <title>Porphyromonas gulae strain:COT-052_OH1451 Genome sequencing.</title>
        <authorList>
            <person name="Wallis C."/>
            <person name="Deusch O."/>
            <person name="O'Flynn C."/>
            <person name="Davis I."/>
            <person name="Jospin G."/>
            <person name="Darling A.E."/>
            <person name="Coil D.A."/>
            <person name="Alexiev A."/>
            <person name="Horsfall A."/>
            <person name="Kirkwood N."/>
            <person name="Harris S."/>
            <person name="Eisen J.A."/>
        </authorList>
    </citation>
    <scope>NUCLEOTIDE SEQUENCE [LARGE SCALE GENOMIC DNA]</scope>
    <source>
        <strain evidence="2">COT-052 OH1451</strain>
    </source>
</reference>
<gene>
    <name evidence="1" type="ORF">HR08_01055</name>
</gene>
<dbReference type="EMBL" id="JRAI01000005">
    <property type="protein sequence ID" value="KGN88009.1"/>
    <property type="molecule type" value="Genomic_DNA"/>
</dbReference>
<protein>
    <submittedName>
        <fullName evidence="1">Uncharacterized protein</fullName>
    </submittedName>
</protein>